<dbReference type="EMBL" id="CP157675">
    <property type="protein sequence ID" value="XBP69068.1"/>
    <property type="molecule type" value="Genomic_DNA"/>
</dbReference>
<dbReference type="RefSeq" id="WP_349277389.1">
    <property type="nucleotide sequence ID" value="NZ_CBCSCU010000024.1"/>
</dbReference>
<evidence type="ECO:0000313" key="2">
    <source>
        <dbReference type="EMBL" id="XBP69068.1"/>
    </source>
</evidence>
<evidence type="ECO:0000256" key="1">
    <source>
        <dbReference type="SAM" id="SignalP"/>
    </source>
</evidence>
<dbReference type="AlphaFoldDB" id="A0AAU7LQ86"/>
<dbReference type="Pfam" id="PF16156">
    <property type="entry name" value="DUF4864"/>
    <property type="match status" value="1"/>
</dbReference>
<sequence length="154" mass="16780">MKTSSTLTSLFPCRLARWLAAALAACMLWGPAQASPLSSADEKGVRAVVEGQLAALARDDAGAAFSFAAPNVRKTVGSAARFMEMVRRSYPAIYRPASAAFLKPEDHHGQVLQRVQLMDDDGNAWLALYSLQRQKDKTWRITGCQVVPNKGRMA</sequence>
<proteinExistence type="predicted"/>
<reference evidence="2" key="1">
    <citation type="submission" date="2024-05" db="EMBL/GenBank/DDBJ databases">
        <authorList>
            <person name="Bunk B."/>
            <person name="Swiderski J."/>
            <person name="Sproer C."/>
            <person name="Thiel V."/>
        </authorList>
    </citation>
    <scope>NUCLEOTIDE SEQUENCE</scope>
    <source>
        <strain evidence="2">DSM 17735</strain>
    </source>
</reference>
<name>A0AAU7LQ86_9BURK</name>
<feature type="signal peptide" evidence="1">
    <location>
        <begin position="1"/>
        <end position="34"/>
    </location>
</feature>
<gene>
    <name evidence="2" type="ORF">ABLV49_14295</name>
</gene>
<organism evidence="2">
    <name type="scientific">Polaromonas hydrogenivorans</name>
    <dbReference type="NCBI Taxonomy" id="335476"/>
    <lineage>
        <taxon>Bacteria</taxon>
        <taxon>Pseudomonadati</taxon>
        <taxon>Pseudomonadota</taxon>
        <taxon>Betaproteobacteria</taxon>
        <taxon>Burkholderiales</taxon>
        <taxon>Comamonadaceae</taxon>
        <taxon>Polaromonas</taxon>
    </lineage>
</organism>
<accession>A0AAU7LQ86</accession>
<protein>
    <submittedName>
        <fullName evidence="2">DUF4864 domain-containing protein</fullName>
    </submittedName>
</protein>
<keyword evidence="1" id="KW-0732">Signal</keyword>
<dbReference type="InterPro" id="IPR032347">
    <property type="entry name" value="DUF4864"/>
</dbReference>
<feature type="chain" id="PRO_5043526360" evidence="1">
    <location>
        <begin position="35"/>
        <end position="154"/>
    </location>
</feature>